<dbReference type="Pfam" id="PF14103">
    <property type="entry name" value="DUF4276"/>
    <property type="match status" value="1"/>
</dbReference>
<dbReference type="EMBL" id="QTZN02000025">
    <property type="protein sequence ID" value="MVB07649.1"/>
    <property type="molecule type" value="Genomic_DNA"/>
</dbReference>
<proteinExistence type="predicted"/>
<dbReference type="EMBL" id="WOTW01000025">
    <property type="protein sequence ID" value="MUP38444.1"/>
    <property type="molecule type" value="Genomic_DNA"/>
</dbReference>
<accession>A0A7M4D715</accession>
<comment type="caution">
    <text evidence="1">The sequence shown here is derived from an EMBL/GenBank/DDBJ whole genome shotgun (WGS) entry which is preliminary data.</text>
</comment>
<keyword evidence="3" id="KW-1185">Reference proteome</keyword>
<reference evidence="2 3" key="1">
    <citation type="submission" date="2019-11" db="EMBL/GenBank/DDBJ databases">
        <title>Draft genome sequence of Labilibaculum sp. strain SYP isolated from Black Sea.</title>
        <authorList>
            <person name="Yadav S."/>
            <person name="Villanueva L."/>
        </authorList>
    </citation>
    <scope>NUCLEOTIDE SEQUENCE [LARGE SCALE GENOMIC DNA]</scope>
    <source>
        <strain evidence="2 3">44</strain>
    </source>
</reference>
<dbReference type="OrthoDB" id="881805at2"/>
<name>A0A7M4D715_9BACT</name>
<dbReference type="Proteomes" id="UP000285951">
    <property type="component" value="Unassembled WGS sequence"/>
</dbReference>
<organism evidence="1 4">
    <name type="scientific">Labilibaculum euxinus</name>
    <dbReference type="NCBI Taxonomy" id="2686357"/>
    <lineage>
        <taxon>Bacteria</taxon>
        <taxon>Pseudomonadati</taxon>
        <taxon>Bacteroidota</taxon>
        <taxon>Bacteroidia</taxon>
        <taxon>Marinilabiliales</taxon>
        <taxon>Marinifilaceae</taxon>
        <taxon>Labilibaculum</taxon>
    </lineage>
</organism>
<evidence type="ECO:0000313" key="1">
    <source>
        <dbReference type="EMBL" id="MUP38444.1"/>
    </source>
</evidence>
<dbReference type="AlphaFoldDB" id="A0A7M4D715"/>
<reference evidence="1 4" key="2">
    <citation type="submission" date="2019-12" db="EMBL/GenBank/DDBJ databases">
        <title>Draft genome sequence of Labilibaculum sp. strain 44 isolated from deep waters of Black Sea.</title>
        <authorList>
            <person name="Yadav S."/>
            <person name="Villanueva L."/>
        </authorList>
    </citation>
    <scope>NUCLEOTIDE SEQUENCE [LARGE SCALE GENOMIC DNA]</scope>
    <source>
        <strain evidence="1 4">44</strain>
    </source>
</reference>
<evidence type="ECO:0000313" key="2">
    <source>
        <dbReference type="EMBL" id="MVB07649.1"/>
    </source>
</evidence>
<protein>
    <submittedName>
        <fullName evidence="1">DUF4276 family protein</fullName>
    </submittedName>
</protein>
<evidence type="ECO:0000313" key="4">
    <source>
        <dbReference type="Proteomes" id="UP000462449"/>
    </source>
</evidence>
<gene>
    <name evidence="2" type="ORF">DWB62_011530</name>
    <name evidence="1" type="ORF">GNY23_11530</name>
</gene>
<dbReference type="Proteomes" id="UP000462449">
    <property type="component" value="Unassembled WGS sequence"/>
</dbReference>
<dbReference type="RefSeq" id="WP_156196078.1">
    <property type="nucleotide sequence ID" value="NZ_QTZN02000025.1"/>
</dbReference>
<dbReference type="InterPro" id="IPR025455">
    <property type="entry name" value="DUF4276"/>
</dbReference>
<sequence>MHFEILVEGQTELTALSILMPKIVGDYDVPHTWCIHKHQGIGKLPEDLTAIPNKLDRSLLHNFPSKLRAYSKSMSDNEIIILLLDLDDVADCLAFKNEILSAKDYCFNEPNLLVRFAIEELEAWFLGDINAIKKAFVTSKTKLLNGYTQDSICGTWELLADIVHPGGFAKLNSFGKRSIRILEEKRKWAAKIAPNMNIENNESASFNCFKEGILNSIK</sequence>
<evidence type="ECO:0000313" key="3">
    <source>
        <dbReference type="Proteomes" id="UP000285951"/>
    </source>
</evidence>